<feature type="compositionally biased region" description="Polar residues" evidence="1">
    <location>
        <begin position="19"/>
        <end position="40"/>
    </location>
</feature>
<gene>
    <name evidence="2" type="ORF">HNY73_019449</name>
</gene>
<evidence type="ECO:0000313" key="2">
    <source>
        <dbReference type="EMBL" id="KAF8766383.1"/>
    </source>
</evidence>
<dbReference type="PANTHER" id="PTHR46424">
    <property type="entry name" value="UBX DOMAIN-CONTAINING PROTEIN 4"/>
    <property type="match status" value="1"/>
</dbReference>
<accession>A0A8T0E3M8</accession>
<evidence type="ECO:0000313" key="3">
    <source>
        <dbReference type="Proteomes" id="UP000807504"/>
    </source>
</evidence>
<reference evidence="2" key="1">
    <citation type="journal article" date="2020" name="bioRxiv">
        <title>Chromosome-level reference genome of the European wasp spider Argiope bruennichi: a resource for studies on range expansion and evolutionary adaptation.</title>
        <authorList>
            <person name="Sheffer M.M."/>
            <person name="Hoppe A."/>
            <person name="Krehenwinkel H."/>
            <person name="Uhl G."/>
            <person name="Kuss A.W."/>
            <person name="Jensen L."/>
            <person name="Jensen C."/>
            <person name="Gillespie R.G."/>
            <person name="Hoff K.J."/>
            <person name="Prost S."/>
        </authorList>
    </citation>
    <scope>NUCLEOTIDE SEQUENCE</scope>
</reference>
<reference evidence="2" key="2">
    <citation type="submission" date="2020-06" db="EMBL/GenBank/DDBJ databases">
        <authorList>
            <person name="Sheffer M."/>
        </authorList>
    </citation>
    <scope>NUCLEOTIDE SEQUENCE</scope>
</reference>
<feature type="region of interest" description="Disordered" evidence="1">
    <location>
        <begin position="16"/>
        <end position="92"/>
    </location>
</feature>
<dbReference type="AlphaFoldDB" id="A0A8T0E3M8"/>
<dbReference type="PANTHER" id="PTHR46424:SF1">
    <property type="entry name" value="UBX DOMAIN-CONTAINING PROTEIN 4"/>
    <property type="match status" value="1"/>
</dbReference>
<name>A0A8T0E3M8_ARGBR</name>
<evidence type="ECO:0000256" key="1">
    <source>
        <dbReference type="SAM" id="MobiDB-lite"/>
    </source>
</evidence>
<comment type="caution">
    <text evidence="2">The sequence shown here is derived from an EMBL/GenBank/DDBJ whole genome shotgun (WGS) entry which is preliminary data.</text>
</comment>
<feature type="compositionally biased region" description="Low complexity" evidence="1">
    <location>
        <begin position="41"/>
        <end position="55"/>
    </location>
</feature>
<dbReference type="Proteomes" id="UP000807504">
    <property type="component" value="Unassembled WGS sequence"/>
</dbReference>
<dbReference type="GO" id="GO:0005783">
    <property type="term" value="C:endoplasmic reticulum"/>
    <property type="evidence" value="ECO:0007669"/>
    <property type="project" value="TreeGrafter"/>
</dbReference>
<sequence>MSPLTAVWNLIRSFFPGNTADQSNSAQTQSPPATQSESSKTNNNNPRNNTRQPNQGRRESPFAKREGNIFRINNQSDDDENNTWNGNSTQQM</sequence>
<proteinExistence type="predicted"/>
<feature type="compositionally biased region" description="Basic and acidic residues" evidence="1">
    <location>
        <begin position="56"/>
        <end position="68"/>
    </location>
</feature>
<dbReference type="GO" id="GO:0036503">
    <property type="term" value="P:ERAD pathway"/>
    <property type="evidence" value="ECO:0007669"/>
    <property type="project" value="TreeGrafter"/>
</dbReference>
<keyword evidence="3" id="KW-1185">Reference proteome</keyword>
<dbReference type="EMBL" id="JABXBU010002230">
    <property type="protein sequence ID" value="KAF8766383.1"/>
    <property type="molecule type" value="Genomic_DNA"/>
</dbReference>
<protein>
    <submittedName>
        <fullName evidence="2">UBX domain-containing protein 4</fullName>
    </submittedName>
</protein>
<organism evidence="2 3">
    <name type="scientific">Argiope bruennichi</name>
    <name type="common">Wasp spider</name>
    <name type="synonym">Aranea bruennichi</name>
    <dbReference type="NCBI Taxonomy" id="94029"/>
    <lineage>
        <taxon>Eukaryota</taxon>
        <taxon>Metazoa</taxon>
        <taxon>Ecdysozoa</taxon>
        <taxon>Arthropoda</taxon>
        <taxon>Chelicerata</taxon>
        <taxon>Arachnida</taxon>
        <taxon>Araneae</taxon>
        <taxon>Araneomorphae</taxon>
        <taxon>Entelegynae</taxon>
        <taxon>Araneoidea</taxon>
        <taxon>Araneidae</taxon>
        <taxon>Argiope</taxon>
    </lineage>
</organism>
<feature type="compositionally biased region" description="Polar residues" evidence="1">
    <location>
        <begin position="82"/>
        <end position="92"/>
    </location>
</feature>